<accession>A0A183D5T0</accession>
<name>A0A183D5T0_9BILA</name>
<feature type="compositionally biased region" description="Polar residues" evidence="1">
    <location>
        <begin position="44"/>
        <end position="55"/>
    </location>
</feature>
<feature type="region of interest" description="Disordered" evidence="1">
    <location>
        <begin position="1"/>
        <end position="55"/>
    </location>
</feature>
<sequence>LWPDRDFFPAVAEENAEEEDDIGYNSVATESELRQSEDNVNAVPEQSSTAANVAF</sequence>
<evidence type="ECO:0000256" key="1">
    <source>
        <dbReference type="SAM" id="MobiDB-lite"/>
    </source>
</evidence>
<proteinExistence type="predicted"/>
<reference evidence="2" key="1">
    <citation type="submission" date="2016-06" db="UniProtKB">
        <authorList>
            <consortium name="WormBaseParasite"/>
        </authorList>
    </citation>
    <scope>IDENTIFICATION</scope>
</reference>
<organism evidence="2">
    <name type="scientific">Gongylonema pulchrum</name>
    <dbReference type="NCBI Taxonomy" id="637853"/>
    <lineage>
        <taxon>Eukaryota</taxon>
        <taxon>Metazoa</taxon>
        <taxon>Ecdysozoa</taxon>
        <taxon>Nematoda</taxon>
        <taxon>Chromadorea</taxon>
        <taxon>Rhabditida</taxon>
        <taxon>Spirurina</taxon>
        <taxon>Spiruromorpha</taxon>
        <taxon>Spiruroidea</taxon>
        <taxon>Gongylonematidae</taxon>
        <taxon>Gongylonema</taxon>
    </lineage>
</organism>
<protein>
    <submittedName>
        <fullName evidence="2">Cell division protein FtsK</fullName>
    </submittedName>
</protein>
<evidence type="ECO:0000313" key="2">
    <source>
        <dbReference type="WBParaSite" id="GPUH_0000407801-mRNA-1"/>
    </source>
</evidence>
<dbReference type="AlphaFoldDB" id="A0A183D5T0"/>
<dbReference type="WBParaSite" id="GPUH_0000407801-mRNA-1">
    <property type="protein sequence ID" value="GPUH_0000407801-mRNA-1"/>
    <property type="gene ID" value="GPUH_0000407801"/>
</dbReference>